<dbReference type="InterPro" id="IPR024727">
    <property type="entry name" value="NAD_Glu_DH_N_ACT1"/>
</dbReference>
<dbReference type="PIRSF" id="PIRSF036761">
    <property type="entry name" value="GDH_Mll4104"/>
    <property type="match status" value="1"/>
</dbReference>
<dbReference type="InterPro" id="IPR049059">
    <property type="entry name" value="NAD_Glu_DH_HM1"/>
</dbReference>
<dbReference type="Pfam" id="PF05088">
    <property type="entry name" value="Bac_GDH_CD"/>
    <property type="match status" value="1"/>
</dbReference>
<evidence type="ECO:0000256" key="1">
    <source>
        <dbReference type="ARBA" id="ARBA00023002"/>
    </source>
</evidence>
<evidence type="ECO:0000256" key="2">
    <source>
        <dbReference type="SAM" id="Coils"/>
    </source>
</evidence>
<dbReference type="Pfam" id="PF21079">
    <property type="entry name" value="GDH_HM2"/>
    <property type="match status" value="1"/>
</dbReference>
<dbReference type="Proteomes" id="UP001059934">
    <property type="component" value="Chromosome"/>
</dbReference>
<organism evidence="8 9">
    <name type="scientific">SAR92 clade bacterium H455</name>
    <dbReference type="NCBI Taxonomy" id="2974818"/>
    <lineage>
        <taxon>Bacteria</taxon>
        <taxon>Pseudomonadati</taxon>
        <taxon>Pseudomonadota</taxon>
        <taxon>Gammaproteobacteria</taxon>
        <taxon>Cellvibrionales</taxon>
        <taxon>Porticoccaceae</taxon>
        <taxon>SAR92 clade</taxon>
    </lineage>
</organism>
<keyword evidence="2" id="KW-0175">Coiled coil</keyword>
<keyword evidence="9" id="KW-1185">Reference proteome</keyword>
<evidence type="ECO:0000259" key="3">
    <source>
        <dbReference type="Pfam" id="PF05088"/>
    </source>
</evidence>
<dbReference type="InterPro" id="IPR048381">
    <property type="entry name" value="GDH_C"/>
</dbReference>
<dbReference type="Pfam" id="PF21076">
    <property type="entry name" value="GDH_ACT2"/>
    <property type="match status" value="1"/>
</dbReference>
<dbReference type="Pfam" id="PF21077">
    <property type="entry name" value="GDH_ACT3"/>
    <property type="match status" value="1"/>
</dbReference>
<evidence type="ECO:0000259" key="6">
    <source>
        <dbReference type="Pfam" id="PF21076"/>
    </source>
</evidence>
<dbReference type="InterPro" id="IPR049058">
    <property type="entry name" value="NAD_Glu_DH_HM2"/>
</dbReference>
<dbReference type="InterPro" id="IPR046346">
    <property type="entry name" value="Aminoacid_DH-like_N_sf"/>
</dbReference>
<proteinExistence type="predicted"/>
<accession>A0ABY5TRG2</accession>
<dbReference type="Pfam" id="PF21075">
    <property type="entry name" value="GDH_ACT1"/>
    <property type="match status" value="1"/>
</dbReference>
<feature type="domain" description="NAD-specific glutamate dehydrogenase C-terminal" evidence="4">
    <location>
        <begin position="1280"/>
        <end position="1610"/>
    </location>
</feature>
<dbReference type="Pfam" id="PF21078">
    <property type="entry name" value="GDH_HM3"/>
    <property type="match status" value="1"/>
</dbReference>
<evidence type="ECO:0000259" key="4">
    <source>
        <dbReference type="Pfam" id="PF21074"/>
    </source>
</evidence>
<dbReference type="InterPro" id="IPR049062">
    <property type="entry name" value="NAD_Glu_DH_ACT2"/>
</dbReference>
<feature type="domain" description="NAD-glutamate dehydrogenase N-terminal ACT1" evidence="5">
    <location>
        <begin position="35"/>
        <end position="180"/>
    </location>
</feature>
<evidence type="ECO:0000259" key="7">
    <source>
        <dbReference type="Pfam" id="PF21077"/>
    </source>
</evidence>
<dbReference type="InterPro" id="IPR049056">
    <property type="entry name" value="NAD_Glu_DH_HM3"/>
</dbReference>
<dbReference type="InterPro" id="IPR028971">
    <property type="entry name" value="NAD-GDH_cat"/>
</dbReference>
<dbReference type="PANTHER" id="PTHR43403">
    <property type="entry name" value="NAD-SPECIFIC GLUTAMATE DEHYDROGENASE"/>
    <property type="match status" value="1"/>
</dbReference>
<feature type="domain" description="NAD-glutamate dehydrogenase ACT3" evidence="7">
    <location>
        <begin position="559"/>
        <end position="636"/>
    </location>
</feature>
<evidence type="ECO:0000313" key="8">
    <source>
        <dbReference type="EMBL" id="UVW36290.1"/>
    </source>
</evidence>
<dbReference type="PANTHER" id="PTHR43403:SF1">
    <property type="entry name" value="NAD-SPECIFIC GLUTAMATE DEHYDROGENASE"/>
    <property type="match status" value="1"/>
</dbReference>
<sequence length="1621" mass="183585">MDAKTNNQRGVLIASLSKIAARQLTQSQAQQFDGFIANAMHFYPDADYLARPIQDIFWNLWGLCQFSAEQIDVASTENRARVRVFNPDPELDGWLSGHTTIYINQRDMPFLVDSLRNVLNRRGLNIFTLQSNPVWVVRNAQGAVERTCADFAENAEREALITIEVDLHSESELSDLRRELLDVLDDVEVVVSDFDPMRQRVETLIEELQSNAPEVEQLKESLEFLRWIQNGYFTFTGCVEFDLKIDGDNLYLSEAADSRCGLLRKYSGDRREGWVEELSPGVRALYKSDELLTITKSSQRSRVHRDVYSDYVVVKRFDTDGQPCGEVRFMGLYTSQFYSYSPRRIPILRNKVNWVMENSGFKATSHDGKALMAILDFHPRDELFFLSRESLAETAIGIWQIYERRVIKAFVHPDPFDKFVSCIVYLPRESFSTQARMKIQHSIGDRLDAVESEFTTQFLPESVLVRIYLVYQVRNKQYLNVASSDLEDIVRQVTRDWCDEFAAIAIEQGAENRSTETQSATLARRFQRAFPGAYRELYSPLQALAHIELFDILEGTGDIAIQLQHQQAVENNHLQLKLFHRQTPLELSDMIPMLENLGFRVVMEHPFLIRPEGDGDVWMQEFQLSFSLDVNVDVEAVQGSFKEALSTVWKGDAENDSFNRLVIGARLDWRAVAMLRLYARYLKQLGISYSQEFIADTLCRYLDITRNLVALFKSYFDPRYAGETRSERVQGLVVKILAALDDVDNISEDNVIRSYLEVIQATLRTNFFQTIEDGSSKSYISVKLESGKISLAPKPRPEFEIFVYSPRVEGVHLRGGKVARGGLRWSDRLEDYRTEVLGLVKAQQVKNAVIVPTGAKGGFVAKQASMAAGRDAWLQEGIASYMLYIQALLDITDNIIEGKIVPPVDVVRRDSDDPYLVVAADKGTATFSDIANEISHANNFWLGDAFASGGGNGYDHKAMGITARGAWVAVQRHFREIGIDIQQQDFTVVGVGDMGGDVFGNGMLLSEHIQLVSAFNHLHIFVDPNPDAASTFVERQRLFDTPRSTWDDFDRGLMSEGSAIYSRDSKSLTITPQIKQRFAIEQDEMTPTELINAILKSPVDLIWNGGIGTYVKASSENNAEVGDRANDALRVDGRDLRCKVFGEGGNLGMTQRGRIEFCLKGGLCNTDFIDNAAGVDCSDHEVNIKILLNQLVLNGHLGVDERNQFLESMTDSVAELVLHNNYRQTQAISLAQHRSDLQHAEYQRFMAWLESSGKLDRELEFLPTDDQLSERINRHKPSWTRPELAVLVCYSKVMLKEALVAADLLSEPFLAASVERAFPPALVARYPDEVANHQLRQEIVATQLANDMVDRVGFSFFFRQMESTGASAGDVIRAYSIAMNILGLHKLWDNIENSDLPATVQLDLLHILIRLTRRTTRWLLRNRRHNLNCSQIVGQFTAPMDLLLQQLPELHEVEWIKLWSAEKANITGLGVDDLLASRLAASDSMFISLGVVDTALHLGKPVQQVAKLYFKLGELLSLDWFMAQIVALNPENRWQDLARESYVDDLEGQRRRLTANLMSDLVGDDLELLVEGWQQQQAPLIERWKFMIKDLRHGPTPDFAMISVALRELLDLVQASIDGRG</sequence>
<feature type="domain" description="NAD-glutamate dehydrogenase catalytic" evidence="3">
    <location>
        <begin position="736"/>
        <end position="1230"/>
    </location>
</feature>
<dbReference type="InterPro" id="IPR049064">
    <property type="entry name" value="NAD_Glu_DH_ACT3"/>
</dbReference>
<evidence type="ECO:0000313" key="9">
    <source>
        <dbReference type="Proteomes" id="UP001059934"/>
    </source>
</evidence>
<keyword evidence="1" id="KW-0560">Oxidoreductase</keyword>
<dbReference type="EMBL" id="CP103416">
    <property type="protein sequence ID" value="UVW36290.1"/>
    <property type="molecule type" value="Genomic_DNA"/>
</dbReference>
<dbReference type="Gene3D" id="3.40.50.720">
    <property type="entry name" value="NAD(P)-binding Rossmann-like Domain"/>
    <property type="match status" value="1"/>
</dbReference>
<evidence type="ECO:0000259" key="5">
    <source>
        <dbReference type="Pfam" id="PF21075"/>
    </source>
</evidence>
<dbReference type="InterPro" id="IPR007780">
    <property type="entry name" value="NAD_Glu_DH_bac"/>
</dbReference>
<dbReference type="InterPro" id="IPR036291">
    <property type="entry name" value="NAD(P)-bd_dom_sf"/>
</dbReference>
<reference evidence="8" key="1">
    <citation type="submission" date="2022-08" db="EMBL/GenBank/DDBJ databases">
        <title>Catabolic pathway analysis in culturable SAR92 clade bacteria reveals their overlooked roles in DMSP degradation in coastal seas.</title>
        <authorList>
            <person name="He X."/>
            <person name="Zhang X."/>
            <person name="Zhang Y."/>
        </authorList>
    </citation>
    <scope>NUCLEOTIDE SEQUENCE</scope>
    <source>
        <strain evidence="8">H455</strain>
    </source>
</reference>
<dbReference type="SUPFAM" id="SSF53223">
    <property type="entry name" value="Aminoacid dehydrogenase-like, N-terminal domain"/>
    <property type="match status" value="1"/>
</dbReference>
<feature type="domain" description="NAD-glutamate dehydrogenase ACT2" evidence="6">
    <location>
        <begin position="408"/>
        <end position="497"/>
    </location>
</feature>
<protein>
    <submittedName>
        <fullName evidence="8">NAD-glutamate dehydrogenase</fullName>
    </submittedName>
</protein>
<dbReference type="SUPFAM" id="SSF51735">
    <property type="entry name" value="NAD(P)-binding Rossmann-fold domains"/>
    <property type="match status" value="1"/>
</dbReference>
<dbReference type="Pfam" id="PF21073">
    <property type="entry name" value="GDH_HM1"/>
    <property type="match status" value="1"/>
</dbReference>
<gene>
    <name evidence="8" type="ORF">NYF23_06700</name>
</gene>
<name>A0ABY5TRG2_9GAMM</name>
<feature type="coiled-coil region" evidence="2">
    <location>
        <begin position="198"/>
        <end position="225"/>
    </location>
</feature>
<dbReference type="Pfam" id="PF21074">
    <property type="entry name" value="GDH_C"/>
    <property type="match status" value="1"/>
</dbReference>